<feature type="chain" id="PRO_5015759682" description="Glutathione hydrolase" evidence="13">
    <location>
        <begin position="21"/>
        <end position="592"/>
    </location>
</feature>
<dbReference type="STRING" id="1448308.A0A2T2N552"/>
<dbReference type="Gene3D" id="3.60.20.40">
    <property type="match status" value="1"/>
</dbReference>
<evidence type="ECO:0000256" key="7">
    <source>
        <dbReference type="ARBA" id="ARBA00023180"/>
    </source>
</evidence>
<dbReference type="InterPro" id="IPR000101">
    <property type="entry name" value="GGT_peptidase"/>
</dbReference>
<keyword evidence="6 12" id="KW-0378">Hydrolase</keyword>
<dbReference type="EC" id="3.4.19.13" evidence="12"/>
<feature type="active site" description="Nucleophile" evidence="10">
    <location>
        <position position="390"/>
    </location>
</feature>
<dbReference type="Gene3D" id="1.10.246.130">
    <property type="match status" value="1"/>
</dbReference>
<gene>
    <name evidence="14" type="ORF">BS50DRAFT_506270</name>
</gene>
<evidence type="ECO:0000256" key="2">
    <source>
        <dbReference type="ARBA" id="ARBA00001089"/>
    </source>
</evidence>
<dbReference type="FunFam" id="3.60.20.40:FF:000008">
    <property type="entry name" value="Gamma-glutamyltranspeptidase (Eurofung)"/>
    <property type="match status" value="1"/>
</dbReference>
<evidence type="ECO:0000256" key="3">
    <source>
        <dbReference type="ARBA" id="ARBA00009381"/>
    </source>
</evidence>
<keyword evidence="13" id="KW-0732">Signal</keyword>
<keyword evidence="4" id="KW-0645">Protease</keyword>
<evidence type="ECO:0000256" key="8">
    <source>
        <dbReference type="ARBA" id="ARBA00023315"/>
    </source>
</evidence>
<dbReference type="EC" id="2.3.2.2" evidence="12"/>
<dbReference type="PRINTS" id="PR01210">
    <property type="entry name" value="GGTRANSPTASE"/>
</dbReference>
<comment type="function">
    <text evidence="12">Cleaves the gamma-glutamyl peptide bond of glutathione and glutathione conjugates.</text>
</comment>
<comment type="catalytic activity">
    <reaction evidence="9 12">
        <text>an N-terminal (5-L-glutamyl)-[peptide] + an alpha-amino acid = 5-L-glutamyl amino acid + an N-terminal L-alpha-aminoacyl-[peptide]</text>
        <dbReference type="Rhea" id="RHEA:23904"/>
        <dbReference type="Rhea" id="RHEA-COMP:9780"/>
        <dbReference type="Rhea" id="RHEA-COMP:9795"/>
        <dbReference type="ChEBI" id="CHEBI:77644"/>
        <dbReference type="ChEBI" id="CHEBI:78597"/>
        <dbReference type="ChEBI" id="CHEBI:78599"/>
        <dbReference type="ChEBI" id="CHEBI:78608"/>
        <dbReference type="EC" id="2.3.2.2"/>
    </reaction>
</comment>
<dbReference type="SUPFAM" id="SSF56235">
    <property type="entry name" value="N-terminal nucleophile aminohydrolases (Ntn hydrolases)"/>
    <property type="match status" value="1"/>
</dbReference>
<dbReference type="PANTHER" id="PTHR11686">
    <property type="entry name" value="GAMMA GLUTAMYL TRANSPEPTIDASE"/>
    <property type="match status" value="1"/>
</dbReference>
<keyword evidence="5 12" id="KW-0808">Transferase</keyword>
<dbReference type="AlphaFoldDB" id="A0A2T2N552"/>
<evidence type="ECO:0000256" key="4">
    <source>
        <dbReference type="ARBA" id="ARBA00022670"/>
    </source>
</evidence>
<proteinExistence type="inferred from homology"/>
<evidence type="ECO:0000256" key="12">
    <source>
        <dbReference type="RuleBase" id="RU368068"/>
    </source>
</evidence>
<accession>A0A2T2N552</accession>
<dbReference type="Pfam" id="PF01019">
    <property type="entry name" value="G_glu_transpept"/>
    <property type="match status" value="1"/>
</dbReference>
<comment type="similarity">
    <text evidence="3">Belongs to the gamma-glutamyltransferase family.</text>
</comment>
<dbReference type="UniPathway" id="UPA00204"/>
<dbReference type="GO" id="GO:0036374">
    <property type="term" value="F:glutathione hydrolase activity"/>
    <property type="evidence" value="ECO:0007669"/>
    <property type="project" value="UniProtKB-UniRule"/>
</dbReference>
<keyword evidence="15" id="KW-1185">Reference proteome</keyword>
<feature type="binding site" evidence="11">
    <location>
        <begin position="460"/>
        <end position="461"/>
    </location>
    <ligand>
        <name>L-glutamate</name>
        <dbReference type="ChEBI" id="CHEBI:29985"/>
    </ligand>
</feature>
<feature type="binding site" evidence="11">
    <location>
        <position position="432"/>
    </location>
    <ligand>
        <name>L-glutamate</name>
        <dbReference type="ChEBI" id="CHEBI:29985"/>
    </ligand>
</feature>
<protein>
    <recommendedName>
        <fullName evidence="12">Glutathione hydrolase</fullName>
        <ecNumber evidence="12">2.3.2.2</ecNumber>
        <ecNumber evidence="12">3.4.19.13</ecNumber>
    </recommendedName>
    <alternativeName>
        <fullName evidence="12">Gamma-glutamyltransferase</fullName>
    </alternativeName>
    <alternativeName>
        <fullName evidence="12">Gamma-glutamyltranspeptidase</fullName>
    </alternativeName>
</protein>
<name>A0A2T2N552_CORCC</name>
<feature type="signal peptide" evidence="13">
    <location>
        <begin position="1"/>
        <end position="20"/>
    </location>
</feature>
<feature type="binding site" evidence="11">
    <location>
        <begin position="408"/>
        <end position="410"/>
    </location>
    <ligand>
        <name>L-glutamate</name>
        <dbReference type="ChEBI" id="CHEBI:29985"/>
    </ligand>
</feature>
<dbReference type="NCBIfam" id="TIGR00066">
    <property type="entry name" value="g_glut_trans"/>
    <property type="match status" value="1"/>
</dbReference>
<dbReference type="InterPro" id="IPR043138">
    <property type="entry name" value="GGT_lsub"/>
</dbReference>
<dbReference type="InterPro" id="IPR043137">
    <property type="entry name" value="GGT_ssub_C"/>
</dbReference>
<evidence type="ECO:0000256" key="10">
    <source>
        <dbReference type="PIRSR" id="PIRSR600101-1"/>
    </source>
</evidence>
<evidence type="ECO:0000313" key="15">
    <source>
        <dbReference type="Proteomes" id="UP000240883"/>
    </source>
</evidence>
<evidence type="ECO:0000256" key="5">
    <source>
        <dbReference type="ARBA" id="ARBA00022679"/>
    </source>
</evidence>
<evidence type="ECO:0000256" key="6">
    <source>
        <dbReference type="ARBA" id="ARBA00022801"/>
    </source>
</evidence>
<comment type="catalytic activity">
    <reaction evidence="1 12">
        <text>an S-substituted glutathione + H2O = an S-substituted L-cysteinylglycine + L-glutamate</text>
        <dbReference type="Rhea" id="RHEA:59468"/>
        <dbReference type="ChEBI" id="CHEBI:15377"/>
        <dbReference type="ChEBI" id="CHEBI:29985"/>
        <dbReference type="ChEBI" id="CHEBI:90779"/>
        <dbReference type="ChEBI" id="CHEBI:143103"/>
        <dbReference type="EC" id="3.4.19.13"/>
    </reaction>
</comment>
<dbReference type="EMBL" id="KZ678148">
    <property type="protein sequence ID" value="PSN60575.1"/>
    <property type="molecule type" value="Genomic_DNA"/>
</dbReference>
<keyword evidence="8 12" id="KW-0012">Acyltransferase</keyword>
<comment type="pathway">
    <text evidence="12">Sulfur metabolism; glutathione metabolism.</text>
</comment>
<dbReference type="GO" id="GO:0006751">
    <property type="term" value="P:glutathione catabolic process"/>
    <property type="evidence" value="ECO:0007669"/>
    <property type="project" value="UniProtKB-UniRule"/>
</dbReference>
<evidence type="ECO:0000256" key="11">
    <source>
        <dbReference type="PIRSR" id="PIRSR600101-2"/>
    </source>
</evidence>
<evidence type="ECO:0000256" key="13">
    <source>
        <dbReference type="SAM" id="SignalP"/>
    </source>
</evidence>
<reference evidence="14 15" key="1">
    <citation type="journal article" date="2018" name="Front. Microbiol.">
        <title>Genome-Wide Analysis of Corynespora cassiicola Leaf Fall Disease Putative Effectors.</title>
        <authorList>
            <person name="Lopez D."/>
            <person name="Ribeiro S."/>
            <person name="Label P."/>
            <person name="Fumanal B."/>
            <person name="Venisse J.S."/>
            <person name="Kohler A."/>
            <person name="de Oliveira R.R."/>
            <person name="Labutti K."/>
            <person name="Lipzen A."/>
            <person name="Lail K."/>
            <person name="Bauer D."/>
            <person name="Ohm R.A."/>
            <person name="Barry K.W."/>
            <person name="Spatafora J."/>
            <person name="Grigoriev I.V."/>
            <person name="Martin F.M."/>
            <person name="Pujade-Renaud V."/>
        </authorList>
    </citation>
    <scope>NUCLEOTIDE SEQUENCE [LARGE SCALE GENOMIC DNA]</scope>
    <source>
        <strain evidence="14 15">Philippines</strain>
    </source>
</reference>
<dbReference type="InterPro" id="IPR029055">
    <property type="entry name" value="Ntn_hydrolases_N"/>
</dbReference>
<dbReference type="OrthoDB" id="1081007at2759"/>
<evidence type="ECO:0000256" key="1">
    <source>
        <dbReference type="ARBA" id="ARBA00001049"/>
    </source>
</evidence>
<comment type="catalytic activity">
    <reaction evidence="2 12">
        <text>glutathione + H2O = L-cysteinylglycine + L-glutamate</text>
        <dbReference type="Rhea" id="RHEA:28807"/>
        <dbReference type="ChEBI" id="CHEBI:15377"/>
        <dbReference type="ChEBI" id="CHEBI:29985"/>
        <dbReference type="ChEBI" id="CHEBI:57925"/>
        <dbReference type="ChEBI" id="CHEBI:61694"/>
        <dbReference type="EC" id="3.4.19.13"/>
    </reaction>
</comment>
<dbReference type="GO" id="GO:0005886">
    <property type="term" value="C:plasma membrane"/>
    <property type="evidence" value="ECO:0007669"/>
    <property type="project" value="TreeGrafter"/>
</dbReference>
<feature type="binding site" evidence="11">
    <location>
        <position position="495"/>
    </location>
    <ligand>
        <name>L-glutamate</name>
        <dbReference type="ChEBI" id="CHEBI:29985"/>
    </ligand>
</feature>
<organism evidence="14 15">
    <name type="scientific">Corynespora cassiicola Philippines</name>
    <dbReference type="NCBI Taxonomy" id="1448308"/>
    <lineage>
        <taxon>Eukaryota</taxon>
        <taxon>Fungi</taxon>
        <taxon>Dikarya</taxon>
        <taxon>Ascomycota</taxon>
        <taxon>Pezizomycotina</taxon>
        <taxon>Dothideomycetes</taxon>
        <taxon>Pleosporomycetidae</taxon>
        <taxon>Pleosporales</taxon>
        <taxon>Corynesporascaceae</taxon>
        <taxon>Corynespora</taxon>
    </lineage>
</organism>
<keyword evidence="7" id="KW-0325">Glycoprotein</keyword>
<evidence type="ECO:0000256" key="9">
    <source>
        <dbReference type="ARBA" id="ARBA00047417"/>
    </source>
</evidence>
<dbReference type="FunFam" id="1.10.246.130:FF:000005">
    <property type="entry name" value="Gamma-glutamyltranspeptidase 1, putative"/>
    <property type="match status" value="1"/>
</dbReference>
<sequence length="592" mass="63691">MAPKVFQWLPSLLTLQTALGNPLYHAPYPTGLPSIPTVEEGKLGAVASESDVCSRIGTELLKKGGNAADAMVGTVACVGVIGMYHSDIGGGGFMLVRAPNGTYEFIDFRETAPAAAFEDMYKNDTDLSINGGLASGIPGEVRGLQHLHERYGVLPWSEVWLPAVKVAREGWAVNEDLIKYMDSVISSAGDNATSNMFINDPQFAVDFAPNGTLLKLNDTITRKRYADTLETIAYEGPDAFYEGPIAEATIRALQAANGTMTLEDLKNYTVAIRKPSTITYRDYKLTSCSAPSGGEVALSVLKIMEGYEGVGDPENLNLTTHRLDEAMRFAYGMRANLGDPLYLEGIDEYQEQMISEETAAEIRSKIIDTQTFDVSYYDPEGLESLETPGTSHVVTADHTGMAVTLTTTVNLLFGSKLVVPETGVIMNNEMNDFSIPNTTNAFGYIPSEANFIRPGKRPLSSISPVLVEHLSPLNSSTSTSNLTTPFYIAIGAAGGSRIITSTIQNLIHMLDGGLSAPDALAQPRIHDQLVPARTTFEYAFDNATVSFLQELGHNVSWVAPGQSSAQGLRLLGNGTFEAAGEPRQKNSGGFVV</sequence>
<feature type="binding site" evidence="11">
    <location>
        <position position="109"/>
    </location>
    <ligand>
        <name>L-glutamate</name>
        <dbReference type="ChEBI" id="CHEBI:29985"/>
    </ligand>
</feature>
<dbReference type="PANTHER" id="PTHR11686:SF62">
    <property type="entry name" value="GLUTATHIONE HYDROLASE"/>
    <property type="match status" value="1"/>
</dbReference>
<dbReference type="GO" id="GO:0006508">
    <property type="term" value="P:proteolysis"/>
    <property type="evidence" value="ECO:0007669"/>
    <property type="project" value="UniProtKB-KW"/>
</dbReference>
<evidence type="ECO:0000313" key="14">
    <source>
        <dbReference type="EMBL" id="PSN60575.1"/>
    </source>
</evidence>
<dbReference type="Proteomes" id="UP000240883">
    <property type="component" value="Unassembled WGS sequence"/>
</dbReference>
<dbReference type="GO" id="GO:0103068">
    <property type="term" value="F:leukotriene C4 gamma-glutamyl transferase activity"/>
    <property type="evidence" value="ECO:0007669"/>
    <property type="project" value="UniProtKB-EC"/>
</dbReference>